<accession>A0A445I6J9</accession>
<name>A0A445I6J9_GLYSO</name>
<dbReference type="EC" id="1.10.3.1" evidence="4 5"/>
<dbReference type="GO" id="GO:0004097">
    <property type="term" value="F:catechol oxidase activity"/>
    <property type="evidence" value="ECO:0007669"/>
    <property type="project" value="UniProtKB-EC"/>
</dbReference>
<dbReference type="PROSITE" id="PS00210">
    <property type="entry name" value="HEMOCYANIN_2"/>
    <property type="match status" value="1"/>
</dbReference>
<dbReference type="Proteomes" id="UP000289340">
    <property type="component" value="Chromosome 11"/>
</dbReference>
<proteinExistence type="inferred from homology"/>
<dbReference type="InterPro" id="IPR013788">
    <property type="entry name" value="Hemocyanin/hexamerin"/>
</dbReference>
<dbReference type="Pfam" id="PF12142">
    <property type="entry name" value="PPO1_DWL"/>
    <property type="match status" value="1"/>
</dbReference>
<evidence type="ECO:0000313" key="5">
    <source>
        <dbReference type="EMBL" id="RZB81657.1"/>
    </source>
</evidence>
<comment type="similarity">
    <text evidence="1">Belongs to the tyrosinase family.</text>
</comment>
<keyword evidence="5" id="KW-0560">Oxidoreductase</keyword>
<dbReference type="InterPro" id="IPR050316">
    <property type="entry name" value="Tyrosinase/Hemocyanin"/>
</dbReference>
<dbReference type="SUPFAM" id="SSF48056">
    <property type="entry name" value="Di-copper centre-containing domain"/>
    <property type="match status" value="1"/>
</dbReference>
<dbReference type="InterPro" id="IPR022739">
    <property type="entry name" value="Polyphenol_oxidase_cen"/>
</dbReference>
<evidence type="ECO:0000259" key="3">
    <source>
        <dbReference type="Pfam" id="PF12142"/>
    </source>
</evidence>
<dbReference type="EMBL" id="QZWG01000011">
    <property type="protein sequence ID" value="RZB81657.1"/>
    <property type="molecule type" value="Genomic_DNA"/>
</dbReference>
<evidence type="ECO:0000313" key="4">
    <source>
        <dbReference type="EMBL" id="RZB81656.1"/>
    </source>
</evidence>
<dbReference type="PANTHER" id="PTHR11474">
    <property type="entry name" value="TYROSINASE FAMILY MEMBER"/>
    <property type="match status" value="1"/>
</dbReference>
<evidence type="ECO:0000256" key="1">
    <source>
        <dbReference type="ARBA" id="ARBA00009928"/>
    </source>
</evidence>
<evidence type="ECO:0000313" key="6">
    <source>
        <dbReference type="Proteomes" id="UP000289340"/>
    </source>
</evidence>
<evidence type="ECO:0000256" key="2">
    <source>
        <dbReference type="ARBA" id="ARBA00023008"/>
    </source>
</evidence>
<gene>
    <name evidence="5" type="ORF">D0Y65_031081</name>
</gene>
<organism evidence="5 6">
    <name type="scientific">Glycine soja</name>
    <name type="common">Wild soybean</name>
    <dbReference type="NCBI Taxonomy" id="3848"/>
    <lineage>
        <taxon>Eukaryota</taxon>
        <taxon>Viridiplantae</taxon>
        <taxon>Streptophyta</taxon>
        <taxon>Embryophyta</taxon>
        <taxon>Tracheophyta</taxon>
        <taxon>Spermatophyta</taxon>
        <taxon>Magnoliopsida</taxon>
        <taxon>eudicotyledons</taxon>
        <taxon>Gunneridae</taxon>
        <taxon>Pentapetalae</taxon>
        <taxon>rosids</taxon>
        <taxon>fabids</taxon>
        <taxon>Fabales</taxon>
        <taxon>Fabaceae</taxon>
        <taxon>Papilionoideae</taxon>
        <taxon>50 kb inversion clade</taxon>
        <taxon>NPAAA clade</taxon>
        <taxon>indigoferoid/millettioid clade</taxon>
        <taxon>Phaseoleae</taxon>
        <taxon>Glycine</taxon>
        <taxon>Glycine subgen. Soja</taxon>
    </lineage>
</organism>
<keyword evidence="6" id="KW-1185">Reference proteome</keyword>
<dbReference type="InterPro" id="IPR008922">
    <property type="entry name" value="Di-copper_centre_dom_sf"/>
</dbReference>
<dbReference type="Gene3D" id="1.10.1280.10">
    <property type="entry name" value="Di-copper center containing domain from catechol oxidase"/>
    <property type="match status" value="1"/>
</dbReference>
<comment type="caution">
    <text evidence="5">The sequence shown here is derived from an EMBL/GenBank/DDBJ whole genome shotgun (WGS) entry which is preliminary data.</text>
</comment>
<sequence length="134" mass="15168">MLVGASVVAEQGPHNNAHGWTAARDPIFFAHHSNVPGGYRRDFTDDDDWLESSFLFYDGNKNLVRVKVVKDCLDSRKLGYDYEYVDTQWLRTRTIPKYPVSLPLPVPLPQPLPFHSTYNCVERGRKGEGVSDGS</sequence>
<dbReference type="PANTHER" id="PTHR11474:SF76">
    <property type="entry name" value="SHKT DOMAIN-CONTAINING PROTEIN"/>
    <property type="match status" value="1"/>
</dbReference>
<keyword evidence="2" id="KW-0186">Copper</keyword>
<protein>
    <submittedName>
        <fullName evidence="4">Aureusidin synthase isoform A</fullName>
        <ecNumber evidence="4 5">1.10.3.1</ecNumber>
    </submittedName>
    <submittedName>
        <fullName evidence="5">Aureusidin synthase isoform B</fullName>
    </submittedName>
</protein>
<dbReference type="AlphaFoldDB" id="A0A445I6J9"/>
<dbReference type="EMBL" id="QZWG01000011">
    <property type="protein sequence ID" value="RZB81656.1"/>
    <property type="molecule type" value="Genomic_DNA"/>
</dbReference>
<reference evidence="5 6" key="1">
    <citation type="submission" date="2018-09" db="EMBL/GenBank/DDBJ databases">
        <title>A high-quality reference genome of wild soybean provides a powerful tool to mine soybean genomes.</title>
        <authorList>
            <person name="Xie M."/>
            <person name="Chung C.Y.L."/>
            <person name="Li M.-W."/>
            <person name="Wong F.-L."/>
            <person name="Chan T.-F."/>
            <person name="Lam H.-M."/>
        </authorList>
    </citation>
    <scope>NUCLEOTIDE SEQUENCE [LARGE SCALE GENOMIC DNA]</scope>
    <source>
        <strain evidence="6">cv. W05</strain>
        <tissue evidence="5">Hypocotyl of etiolated seedlings</tissue>
    </source>
</reference>
<feature type="domain" description="Polyphenol oxidase central" evidence="3">
    <location>
        <begin position="45"/>
        <end position="93"/>
    </location>
</feature>